<dbReference type="Proteomes" id="UP000632138">
    <property type="component" value="Unassembled WGS sequence"/>
</dbReference>
<dbReference type="PANTHER" id="PTHR43460:SF1">
    <property type="entry name" value="METHYLTRANSFERASE TYPE 11 DOMAIN-CONTAINING PROTEIN"/>
    <property type="match status" value="1"/>
</dbReference>
<dbReference type="RefSeq" id="WP_203374017.1">
    <property type="nucleotide sequence ID" value="NZ_JAENHP010000001.1"/>
</dbReference>
<dbReference type="InterPro" id="IPR013216">
    <property type="entry name" value="Methyltransf_11"/>
</dbReference>
<reference evidence="2 3" key="1">
    <citation type="submission" date="2021-01" db="EMBL/GenBank/DDBJ databases">
        <title>Actinoplanes sp. nov. LDG1-06 isolated from lichen.</title>
        <authorList>
            <person name="Saeng-In P."/>
            <person name="Phongsopitanun W."/>
            <person name="Kanchanasin P."/>
            <person name="Yuki M."/>
            <person name="Kudo T."/>
            <person name="Ohkuma M."/>
            <person name="Tanasupawat S."/>
        </authorList>
    </citation>
    <scope>NUCLEOTIDE SEQUENCE [LARGE SCALE GENOMIC DNA]</scope>
    <source>
        <strain evidence="2 3">LDG1-06</strain>
    </source>
</reference>
<dbReference type="Gene3D" id="3.40.50.150">
    <property type="entry name" value="Vaccinia Virus protein VP39"/>
    <property type="match status" value="1"/>
</dbReference>
<organism evidence="2 3">
    <name type="scientific">Paractinoplanes ovalisporus</name>
    <dbReference type="NCBI Taxonomy" id="2810368"/>
    <lineage>
        <taxon>Bacteria</taxon>
        <taxon>Bacillati</taxon>
        <taxon>Actinomycetota</taxon>
        <taxon>Actinomycetes</taxon>
        <taxon>Micromonosporales</taxon>
        <taxon>Micromonosporaceae</taxon>
        <taxon>Paractinoplanes</taxon>
    </lineage>
</organism>
<dbReference type="SUPFAM" id="SSF53335">
    <property type="entry name" value="S-adenosyl-L-methionine-dependent methyltransferases"/>
    <property type="match status" value="1"/>
</dbReference>
<evidence type="ECO:0000313" key="2">
    <source>
        <dbReference type="EMBL" id="MBM2614097.1"/>
    </source>
</evidence>
<name>A0ABS2A2P2_9ACTN</name>
<keyword evidence="3" id="KW-1185">Reference proteome</keyword>
<dbReference type="InterPro" id="IPR029063">
    <property type="entry name" value="SAM-dependent_MTases_sf"/>
</dbReference>
<proteinExistence type="predicted"/>
<comment type="caution">
    <text evidence="2">The sequence shown here is derived from an EMBL/GenBank/DDBJ whole genome shotgun (WGS) entry which is preliminary data.</text>
</comment>
<dbReference type="Pfam" id="PF08241">
    <property type="entry name" value="Methyltransf_11"/>
    <property type="match status" value="1"/>
</dbReference>
<evidence type="ECO:0000313" key="3">
    <source>
        <dbReference type="Proteomes" id="UP000632138"/>
    </source>
</evidence>
<feature type="domain" description="Methyltransferase type 11" evidence="1">
    <location>
        <begin position="51"/>
        <end position="135"/>
    </location>
</feature>
<keyword evidence="2" id="KW-0808">Transferase</keyword>
<dbReference type="InterPro" id="IPR052939">
    <property type="entry name" value="23S_rRNA_MeTrnsfrase_RlmA"/>
</dbReference>
<accession>A0ABS2A2P2</accession>
<dbReference type="EMBL" id="JAENHP010000001">
    <property type="protein sequence ID" value="MBM2614097.1"/>
    <property type="molecule type" value="Genomic_DNA"/>
</dbReference>
<protein>
    <submittedName>
        <fullName evidence="2">Methyltransferase</fullName>
    </submittedName>
</protein>
<dbReference type="GO" id="GO:0032259">
    <property type="term" value="P:methylation"/>
    <property type="evidence" value="ECO:0007669"/>
    <property type="project" value="UniProtKB-KW"/>
</dbReference>
<evidence type="ECO:0000259" key="1">
    <source>
        <dbReference type="Pfam" id="PF08241"/>
    </source>
</evidence>
<dbReference type="GO" id="GO:0008168">
    <property type="term" value="F:methyltransferase activity"/>
    <property type="evidence" value="ECO:0007669"/>
    <property type="project" value="UniProtKB-KW"/>
</dbReference>
<keyword evidence="2" id="KW-0489">Methyltransferase</keyword>
<dbReference type="PANTHER" id="PTHR43460">
    <property type="entry name" value="METHYLTRANSFERASE"/>
    <property type="match status" value="1"/>
</dbReference>
<gene>
    <name evidence="2" type="ORF">JIG36_00825</name>
</gene>
<sequence>MFEQMVAEAVEVPLTGWDFRWLEGRASGSAPSWSYPELAAELVGDCASLIDVDTGGGELLSSLAPLPARTVAVEGWAPNVPVARERLAPLRVDVRFRENTHLPVDDGSADLMLNRHGHLEPAEAARVLAAGGVLLTQQVGSDDCSEINEALGAPPAYDEAWNADVAVRRLTAAGLTILDVREERPAFTFYDIGALVFQLRAVPWQVRDFTVARYEQALRRIDSRIRADGEFRVHSHRFLVRARKR</sequence>